<evidence type="ECO:0000313" key="10">
    <source>
        <dbReference type="Proteomes" id="UP001501509"/>
    </source>
</evidence>
<dbReference type="SUPFAM" id="SSF103473">
    <property type="entry name" value="MFS general substrate transporter"/>
    <property type="match status" value="1"/>
</dbReference>
<dbReference type="CDD" id="cd17321">
    <property type="entry name" value="MFS_MMR_MDR_like"/>
    <property type="match status" value="1"/>
</dbReference>
<dbReference type="PRINTS" id="PR01036">
    <property type="entry name" value="TCRTETB"/>
</dbReference>
<comment type="subcellular location">
    <subcellularLocation>
        <location evidence="1">Cell membrane</location>
        <topology evidence="1">Multi-pass membrane protein</topology>
    </subcellularLocation>
</comment>
<feature type="transmembrane region" description="Helical" evidence="7">
    <location>
        <begin position="341"/>
        <end position="360"/>
    </location>
</feature>
<feature type="transmembrane region" description="Helical" evidence="7">
    <location>
        <begin position="119"/>
        <end position="137"/>
    </location>
</feature>
<dbReference type="Pfam" id="PF07690">
    <property type="entry name" value="MFS_1"/>
    <property type="match status" value="1"/>
</dbReference>
<proteinExistence type="predicted"/>
<keyword evidence="4 7" id="KW-0812">Transmembrane</keyword>
<comment type="caution">
    <text evidence="9">The sequence shown here is derived from an EMBL/GenBank/DDBJ whole genome shotgun (WGS) entry which is preliminary data.</text>
</comment>
<sequence>MRTGPRTASDIAQGGRRRWEALGVCLVAAFMSLLDVSIVNVALPSIQQGLHASEADLQWIVSGYALTFGLALVPAGRIGDARSRRAVFMAGLALFTASSAAAGMAPTVLWLIVARLVQGAAGGVLNPQVAGLIQQLFRGAERGRAFGALGAVIGIATAVGPLLGGVLIAMAGPAEGWRWVFYVNVPVGLVALALAWWLLPAPIYGEQRSLDPVGVALLGAGVVAFMLPFLQERQWPGAAKWLLVPAGVVVLLLFLAWERRHPAPLVDLRLFKRRSYGLGAAIALLYFAGFTAIFFIFTVFLQNGRGYNALEAGLAITPFALGSGTAAFVGGRVVSRFGRPLVVLGLALVAFGLGTAWLAVELWPGRGVAWATALPLLAGGLGSGLVISPNQTLTLAEVPHTQGGTAAGVLQTGQRMGSAVGIAAAGAVFFATLAGTKGDWAAAFRHGLVVILVFVLAALAVACYDMISGRRAAGRGG</sequence>
<evidence type="ECO:0000256" key="6">
    <source>
        <dbReference type="ARBA" id="ARBA00023136"/>
    </source>
</evidence>
<evidence type="ECO:0000256" key="1">
    <source>
        <dbReference type="ARBA" id="ARBA00004651"/>
    </source>
</evidence>
<dbReference type="InterPro" id="IPR011701">
    <property type="entry name" value="MFS"/>
</dbReference>
<feature type="transmembrane region" description="Helical" evidence="7">
    <location>
        <begin position="447"/>
        <end position="467"/>
    </location>
</feature>
<name>A0ABN3PRC0_9ACTN</name>
<feature type="transmembrane region" description="Helical" evidence="7">
    <location>
        <begin position="237"/>
        <end position="257"/>
    </location>
</feature>
<dbReference type="Gene3D" id="1.20.1250.20">
    <property type="entry name" value="MFS general substrate transporter like domains"/>
    <property type="match status" value="1"/>
</dbReference>
<evidence type="ECO:0000256" key="2">
    <source>
        <dbReference type="ARBA" id="ARBA00022448"/>
    </source>
</evidence>
<evidence type="ECO:0000259" key="8">
    <source>
        <dbReference type="PROSITE" id="PS50850"/>
    </source>
</evidence>
<dbReference type="InterPro" id="IPR004638">
    <property type="entry name" value="EmrB-like"/>
</dbReference>
<dbReference type="Gene3D" id="1.20.1720.10">
    <property type="entry name" value="Multidrug resistance protein D"/>
    <property type="match status" value="1"/>
</dbReference>
<keyword evidence="5 7" id="KW-1133">Transmembrane helix</keyword>
<dbReference type="EMBL" id="BAAATD010000003">
    <property type="protein sequence ID" value="GAA2591718.1"/>
    <property type="molecule type" value="Genomic_DNA"/>
</dbReference>
<keyword evidence="10" id="KW-1185">Reference proteome</keyword>
<feature type="transmembrane region" description="Helical" evidence="7">
    <location>
        <begin position="211"/>
        <end position="231"/>
    </location>
</feature>
<feature type="transmembrane region" description="Helical" evidence="7">
    <location>
        <begin position="278"/>
        <end position="301"/>
    </location>
</feature>
<evidence type="ECO:0000256" key="4">
    <source>
        <dbReference type="ARBA" id="ARBA00022692"/>
    </source>
</evidence>
<dbReference type="PANTHER" id="PTHR42718">
    <property type="entry name" value="MAJOR FACILITATOR SUPERFAMILY MULTIDRUG TRANSPORTER MFSC"/>
    <property type="match status" value="1"/>
</dbReference>
<feature type="transmembrane region" description="Helical" evidence="7">
    <location>
        <begin position="149"/>
        <end position="173"/>
    </location>
</feature>
<protein>
    <submittedName>
        <fullName evidence="9">MFS transporter</fullName>
    </submittedName>
</protein>
<dbReference type="PROSITE" id="PS50850">
    <property type="entry name" value="MFS"/>
    <property type="match status" value="1"/>
</dbReference>
<evidence type="ECO:0000256" key="5">
    <source>
        <dbReference type="ARBA" id="ARBA00022989"/>
    </source>
</evidence>
<keyword evidence="2" id="KW-0813">Transport</keyword>
<accession>A0ABN3PRC0</accession>
<evidence type="ECO:0000256" key="7">
    <source>
        <dbReference type="SAM" id="Phobius"/>
    </source>
</evidence>
<dbReference type="PROSITE" id="PS00217">
    <property type="entry name" value="SUGAR_TRANSPORT_2"/>
    <property type="match status" value="1"/>
</dbReference>
<dbReference type="PANTHER" id="PTHR42718:SF39">
    <property type="entry name" value="ACTINORHODIN TRANSPORTER-RELATED"/>
    <property type="match status" value="1"/>
</dbReference>
<feature type="transmembrane region" description="Helical" evidence="7">
    <location>
        <begin position="307"/>
        <end position="329"/>
    </location>
</feature>
<dbReference type="NCBIfam" id="TIGR00711">
    <property type="entry name" value="efflux_EmrB"/>
    <property type="match status" value="1"/>
</dbReference>
<feature type="transmembrane region" description="Helical" evidence="7">
    <location>
        <begin position="366"/>
        <end position="387"/>
    </location>
</feature>
<keyword evidence="3" id="KW-1003">Cell membrane</keyword>
<dbReference type="InterPro" id="IPR005829">
    <property type="entry name" value="Sugar_transporter_CS"/>
</dbReference>
<organism evidence="9 10">
    <name type="scientific">Actinomadura fulvescens</name>
    <dbReference type="NCBI Taxonomy" id="46160"/>
    <lineage>
        <taxon>Bacteria</taxon>
        <taxon>Bacillati</taxon>
        <taxon>Actinomycetota</taxon>
        <taxon>Actinomycetes</taxon>
        <taxon>Streptosporangiales</taxon>
        <taxon>Thermomonosporaceae</taxon>
        <taxon>Actinomadura</taxon>
    </lineage>
</organism>
<dbReference type="RefSeq" id="WP_344540732.1">
    <property type="nucleotide sequence ID" value="NZ_BAAATD010000003.1"/>
</dbReference>
<feature type="transmembrane region" description="Helical" evidence="7">
    <location>
        <begin position="416"/>
        <end position="435"/>
    </location>
</feature>
<feature type="transmembrane region" description="Helical" evidence="7">
    <location>
        <begin position="87"/>
        <end position="113"/>
    </location>
</feature>
<gene>
    <name evidence="9" type="ORF">GCM10010411_25840</name>
</gene>
<evidence type="ECO:0000313" key="9">
    <source>
        <dbReference type="EMBL" id="GAA2591718.1"/>
    </source>
</evidence>
<feature type="domain" description="Major facilitator superfamily (MFS) profile" evidence="8">
    <location>
        <begin position="21"/>
        <end position="472"/>
    </location>
</feature>
<keyword evidence="6 7" id="KW-0472">Membrane</keyword>
<feature type="transmembrane region" description="Helical" evidence="7">
    <location>
        <begin position="57"/>
        <end position="75"/>
    </location>
</feature>
<dbReference type="Proteomes" id="UP001501509">
    <property type="component" value="Unassembled WGS sequence"/>
</dbReference>
<feature type="transmembrane region" description="Helical" evidence="7">
    <location>
        <begin position="179"/>
        <end position="199"/>
    </location>
</feature>
<reference evidence="9 10" key="1">
    <citation type="journal article" date="2019" name="Int. J. Syst. Evol. Microbiol.">
        <title>The Global Catalogue of Microorganisms (GCM) 10K type strain sequencing project: providing services to taxonomists for standard genome sequencing and annotation.</title>
        <authorList>
            <consortium name="The Broad Institute Genomics Platform"/>
            <consortium name="The Broad Institute Genome Sequencing Center for Infectious Disease"/>
            <person name="Wu L."/>
            <person name="Ma J."/>
        </authorList>
    </citation>
    <scope>NUCLEOTIDE SEQUENCE [LARGE SCALE GENOMIC DNA]</scope>
    <source>
        <strain evidence="9 10">JCM 6833</strain>
    </source>
</reference>
<dbReference type="InterPro" id="IPR036259">
    <property type="entry name" value="MFS_trans_sf"/>
</dbReference>
<dbReference type="InterPro" id="IPR020846">
    <property type="entry name" value="MFS_dom"/>
</dbReference>
<feature type="transmembrane region" description="Helical" evidence="7">
    <location>
        <begin position="21"/>
        <end position="45"/>
    </location>
</feature>
<evidence type="ECO:0000256" key="3">
    <source>
        <dbReference type="ARBA" id="ARBA00022475"/>
    </source>
</evidence>